<feature type="compositionally biased region" description="Acidic residues" evidence="3">
    <location>
        <begin position="470"/>
        <end position="479"/>
    </location>
</feature>
<organism evidence="5 6">
    <name type="scientific">Momordica charantia</name>
    <name type="common">Bitter gourd</name>
    <name type="synonym">Balsam pear</name>
    <dbReference type="NCBI Taxonomy" id="3673"/>
    <lineage>
        <taxon>Eukaryota</taxon>
        <taxon>Viridiplantae</taxon>
        <taxon>Streptophyta</taxon>
        <taxon>Embryophyta</taxon>
        <taxon>Tracheophyta</taxon>
        <taxon>Spermatophyta</taxon>
        <taxon>Magnoliopsida</taxon>
        <taxon>eudicotyledons</taxon>
        <taxon>Gunneridae</taxon>
        <taxon>Pentapetalae</taxon>
        <taxon>rosids</taxon>
        <taxon>fabids</taxon>
        <taxon>Cucurbitales</taxon>
        <taxon>Cucurbitaceae</taxon>
        <taxon>Momordiceae</taxon>
        <taxon>Momordica</taxon>
    </lineage>
</organism>
<feature type="compositionally biased region" description="Pro residues" evidence="3">
    <location>
        <begin position="131"/>
        <end position="143"/>
    </location>
</feature>
<keyword evidence="5" id="KW-1185">Reference proteome</keyword>
<accession>A0A6J1DEH5</accession>
<sequence>SPARGLIAGHAVWAHFVVPASNAVPAGKNQGTIVIFNLDSAVSTSCLTEIFEAFGPVKELRETPLKKQQRFVEFFDIRDAGKALKEMNGKEINGKSVVIEFSRPGGHGNKFFTAPTIGGANNLYPRSLKCAPPPPPPPPPTPPRSFSGGAASNVPPRWYYPKTQSFSRKLSSSRKGSRSPSSNPRKSLDSNDLNGKMASLDLEGAVCNEIDEREPCGDLRKNSKSGHSSISPAEQLQPAPTRSKLRKCRQSKKFDSRFLINDNTTSSDSDCRDSRTTVMIKNIPNKYSQKLLLNMLDNHCIHCNEQMGEGDEQPLSSYDFVYLPIDFNNKCNVGYGFVNMTSPEATWRLYKAFHLQPWEVFNSRKICEVTYARVQGLEALKEHFKNSKFPCEMDHYLPVVFLPPRDGRQLTEPLPIGAQKQPAPHGQPNSSPSSMDGEEEEEEDDDDNDGAVTVAGNGSGSSSSQSGGGVEEEDDGEVS</sequence>
<dbReference type="InterPro" id="IPR034458">
    <property type="entry name" value="EAR1-like_RRM3"/>
</dbReference>
<dbReference type="FunFam" id="3.30.70.330:FF:001402">
    <property type="entry name" value="Terminal EAR1-like 1"/>
    <property type="match status" value="1"/>
</dbReference>
<dbReference type="KEGG" id="mcha:111019779"/>
<dbReference type="SMART" id="SM00360">
    <property type="entry name" value="RRM"/>
    <property type="match status" value="1"/>
</dbReference>
<evidence type="ECO:0000256" key="1">
    <source>
        <dbReference type="ARBA" id="ARBA00022884"/>
    </source>
</evidence>
<dbReference type="GeneID" id="111019779"/>
<evidence type="ECO:0000256" key="3">
    <source>
        <dbReference type="SAM" id="MobiDB-lite"/>
    </source>
</evidence>
<feature type="region of interest" description="Disordered" evidence="3">
    <location>
        <begin position="124"/>
        <end position="195"/>
    </location>
</feature>
<evidence type="ECO:0000313" key="6">
    <source>
        <dbReference type="RefSeq" id="XP_022151924.1"/>
    </source>
</evidence>
<feature type="region of interest" description="Disordered" evidence="3">
    <location>
        <begin position="408"/>
        <end position="479"/>
    </location>
</feature>
<evidence type="ECO:0000256" key="2">
    <source>
        <dbReference type="PROSITE-ProRule" id="PRU00176"/>
    </source>
</evidence>
<dbReference type="InterPro" id="IPR000504">
    <property type="entry name" value="RRM_dom"/>
</dbReference>
<name>A0A6J1DEH5_MOMCH</name>
<protein>
    <submittedName>
        <fullName evidence="6">Protein terminal ear1</fullName>
    </submittedName>
</protein>
<dbReference type="RefSeq" id="XP_022151924.1">
    <property type="nucleotide sequence ID" value="XM_022296232.1"/>
</dbReference>
<dbReference type="Pfam" id="PF04059">
    <property type="entry name" value="RRM_2"/>
    <property type="match status" value="1"/>
</dbReference>
<dbReference type="CDD" id="cd12530">
    <property type="entry name" value="RRM3_EAR1_like"/>
    <property type="match status" value="1"/>
</dbReference>
<keyword evidence="1 2" id="KW-0694">RNA-binding</keyword>
<evidence type="ECO:0000259" key="4">
    <source>
        <dbReference type="PROSITE" id="PS50102"/>
    </source>
</evidence>
<reference evidence="6" key="1">
    <citation type="submission" date="2025-08" db="UniProtKB">
        <authorList>
            <consortium name="RefSeq"/>
        </authorList>
    </citation>
    <scope>IDENTIFICATION</scope>
    <source>
        <strain evidence="6">OHB3-1</strain>
    </source>
</reference>
<dbReference type="Gene3D" id="3.30.70.330">
    <property type="match status" value="1"/>
</dbReference>
<dbReference type="SUPFAM" id="SSF54928">
    <property type="entry name" value="RNA-binding domain, RBD"/>
    <property type="match status" value="1"/>
</dbReference>
<dbReference type="PROSITE" id="PS50102">
    <property type="entry name" value="RRM"/>
    <property type="match status" value="1"/>
</dbReference>
<gene>
    <name evidence="6" type="primary">LOC111019779</name>
</gene>
<dbReference type="Proteomes" id="UP000504603">
    <property type="component" value="Unplaced"/>
</dbReference>
<dbReference type="GO" id="GO:0003723">
    <property type="term" value="F:RNA binding"/>
    <property type="evidence" value="ECO:0007669"/>
    <property type="project" value="UniProtKB-UniRule"/>
</dbReference>
<dbReference type="AlphaFoldDB" id="A0A6J1DEH5"/>
<dbReference type="PANTHER" id="PTHR23189">
    <property type="entry name" value="RNA RECOGNITION MOTIF-CONTAINING"/>
    <property type="match status" value="1"/>
</dbReference>
<proteinExistence type="predicted"/>
<dbReference type="InterPro" id="IPR012677">
    <property type="entry name" value="Nucleotide-bd_a/b_plait_sf"/>
</dbReference>
<dbReference type="Pfam" id="PF00076">
    <property type="entry name" value="RRM_1"/>
    <property type="match status" value="1"/>
</dbReference>
<evidence type="ECO:0000313" key="5">
    <source>
        <dbReference type="Proteomes" id="UP000504603"/>
    </source>
</evidence>
<feature type="domain" description="RRM" evidence="4">
    <location>
        <begin position="31"/>
        <end position="104"/>
    </location>
</feature>
<feature type="region of interest" description="Disordered" evidence="3">
    <location>
        <begin position="215"/>
        <end position="250"/>
    </location>
</feature>
<feature type="compositionally biased region" description="Acidic residues" evidence="3">
    <location>
        <begin position="436"/>
        <end position="449"/>
    </location>
</feature>
<feature type="non-terminal residue" evidence="6">
    <location>
        <position position="1"/>
    </location>
</feature>
<feature type="compositionally biased region" description="Polar residues" evidence="3">
    <location>
        <begin position="225"/>
        <end position="240"/>
    </location>
</feature>
<dbReference type="InterPro" id="IPR007201">
    <property type="entry name" value="Mei2-like_Rrm_C"/>
</dbReference>
<dbReference type="OrthoDB" id="417481at2759"/>
<dbReference type="InterPro" id="IPR035979">
    <property type="entry name" value="RBD_domain_sf"/>
</dbReference>